<feature type="compositionally biased region" description="Acidic residues" evidence="11">
    <location>
        <begin position="330"/>
        <end position="339"/>
    </location>
</feature>
<organism evidence="12 13">
    <name type="scientific">Teratosphaeria nubilosa</name>
    <dbReference type="NCBI Taxonomy" id="161662"/>
    <lineage>
        <taxon>Eukaryota</taxon>
        <taxon>Fungi</taxon>
        <taxon>Dikarya</taxon>
        <taxon>Ascomycota</taxon>
        <taxon>Pezizomycotina</taxon>
        <taxon>Dothideomycetes</taxon>
        <taxon>Dothideomycetidae</taxon>
        <taxon>Mycosphaerellales</taxon>
        <taxon>Teratosphaeriaceae</taxon>
        <taxon>Teratosphaeria</taxon>
    </lineage>
</organism>
<dbReference type="GO" id="GO:0005886">
    <property type="term" value="C:plasma membrane"/>
    <property type="evidence" value="ECO:0007669"/>
    <property type="project" value="InterPro"/>
</dbReference>
<keyword evidence="7 10" id="KW-1133">Transmembrane helix</keyword>
<keyword evidence="9 10" id="KW-0472">Membrane</keyword>
<evidence type="ECO:0000256" key="11">
    <source>
        <dbReference type="SAM" id="MobiDB-lite"/>
    </source>
</evidence>
<feature type="transmembrane region" description="Helical" evidence="10">
    <location>
        <begin position="677"/>
        <end position="694"/>
    </location>
</feature>
<keyword evidence="8 10" id="KW-0406">Ion transport</keyword>
<dbReference type="InterPro" id="IPR015958">
    <property type="entry name" value="Trk1_fungi"/>
</dbReference>
<evidence type="ECO:0000256" key="3">
    <source>
        <dbReference type="ARBA" id="ARBA00022448"/>
    </source>
</evidence>
<dbReference type="Pfam" id="PF02386">
    <property type="entry name" value="TrkH"/>
    <property type="match status" value="1"/>
</dbReference>
<dbReference type="EMBL" id="ML995841">
    <property type="protein sequence ID" value="KAF2768771.1"/>
    <property type="molecule type" value="Genomic_DNA"/>
</dbReference>
<evidence type="ECO:0000256" key="6">
    <source>
        <dbReference type="ARBA" id="ARBA00022958"/>
    </source>
</evidence>
<feature type="region of interest" description="Disordered" evidence="11">
    <location>
        <begin position="780"/>
        <end position="875"/>
    </location>
</feature>
<evidence type="ECO:0000256" key="4">
    <source>
        <dbReference type="ARBA" id="ARBA00022538"/>
    </source>
</evidence>
<feature type="transmembrane region" description="Helical" evidence="10">
    <location>
        <begin position="28"/>
        <end position="49"/>
    </location>
</feature>
<keyword evidence="6 10" id="KW-0630">Potassium</keyword>
<feature type="transmembrane region" description="Helical" evidence="10">
    <location>
        <begin position="557"/>
        <end position="579"/>
    </location>
</feature>
<dbReference type="OrthoDB" id="9999863at2759"/>
<dbReference type="GO" id="GO:0140107">
    <property type="term" value="F:high-affinity potassium ion transmembrane transporter activity"/>
    <property type="evidence" value="ECO:0007669"/>
    <property type="project" value="TreeGrafter"/>
</dbReference>
<dbReference type="NCBIfam" id="TIGR00934">
    <property type="entry name" value="2a38euk"/>
    <property type="match status" value="1"/>
</dbReference>
<feature type="transmembrane region" description="Helical" evidence="10">
    <location>
        <begin position="425"/>
        <end position="449"/>
    </location>
</feature>
<feature type="transmembrane region" description="Helical" evidence="10">
    <location>
        <begin position="497"/>
        <end position="521"/>
    </location>
</feature>
<dbReference type="PANTHER" id="PTHR31064">
    <property type="entry name" value="POTASSIUM TRANSPORT PROTEIN DDB_G0292412-RELATED"/>
    <property type="match status" value="1"/>
</dbReference>
<feature type="compositionally biased region" description="Basic and acidic residues" evidence="11">
    <location>
        <begin position="225"/>
        <end position="240"/>
    </location>
</feature>
<dbReference type="GO" id="GO:1990573">
    <property type="term" value="P:potassium ion import across plasma membrane"/>
    <property type="evidence" value="ECO:0007669"/>
    <property type="project" value="TreeGrafter"/>
</dbReference>
<keyword evidence="13" id="KW-1185">Reference proteome</keyword>
<feature type="transmembrane region" description="Helical" evidence="10">
    <location>
        <begin position="90"/>
        <end position="112"/>
    </location>
</feature>
<evidence type="ECO:0000256" key="7">
    <source>
        <dbReference type="ARBA" id="ARBA00022989"/>
    </source>
</evidence>
<evidence type="ECO:0000256" key="2">
    <source>
        <dbReference type="ARBA" id="ARBA00009137"/>
    </source>
</evidence>
<feature type="transmembrane region" description="Helical" evidence="10">
    <location>
        <begin position="624"/>
        <end position="641"/>
    </location>
</feature>
<feature type="compositionally biased region" description="Low complexity" evidence="11">
    <location>
        <begin position="856"/>
        <end position="868"/>
    </location>
</feature>
<dbReference type="AlphaFoldDB" id="A0A6G1L757"/>
<evidence type="ECO:0000256" key="9">
    <source>
        <dbReference type="ARBA" id="ARBA00023136"/>
    </source>
</evidence>
<evidence type="ECO:0000256" key="1">
    <source>
        <dbReference type="ARBA" id="ARBA00004141"/>
    </source>
</evidence>
<comment type="subcellular location">
    <subcellularLocation>
        <location evidence="1">Membrane</location>
        <topology evidence="1">Multi-pass membrane protein</topology>
    </subcellularLocation>
</comment>
<name>A0A6G1L757_9PEZI</name>
<feature type="transmembrane region" description="Helical" evidence="10">
    <location>
        <begin position="706"/>
        <end position="729"/>
    </location>
</feature>
<comment type="similarity">
    <text evidence="2 10">Belongs to the TrkH potassium transport family.</text>
</comment>
<evidence type="ECO:0000256" key="8">
    <source>
        <dbReference type="ARBA" id="ARBA00023065"/>
    </source>
</evidence>
<dbReference type="GO" id="GO:0030007">
    <property type="term" value="P:intracellular potassium ion homeostasis"/>
    <property type="evidence" value="ECO:0007669"/>
    <property type="project" value="UniProtKB-UniRule"/>
</dbReference>
<gene>
    <name evidence="12" type="ORF">EJ03DRAFT_313622</name>
</gene>
<feature type="compositionally biased region" description="Basic and acidic residues" evidence="11">
    <location>
        <begin position="307"/>
        <end position="329"/>
    </location>
</feature>
<evidence type="ECO:0000256" key="10">
    <source>
        <dbReference type="PIRNR" id="PIRNR002450"/>
    </source>
</evidence>
<evidence type="ECO:0000313" key="13">
    <source>
        <dbReference type="Proteomes" id="UP000799436"/>
    </source>
</evidence>
<proteinExistence type="inferred from homology"/>
<dbReference type="PANTHER" id="PTHR31064:SF30">
    <property type="entry name" value="HIGH-AFFINITY POTASSIUM TRANSPORT PROTEIN-RELATED"/>
    <property type="match status" value="1"/>
</dbReference>
<dbReference type="InterPro" id="IPR003445">
    <property type="entry name" value="Cat_transpt"/>
</dbReference>
<dbReference type="PIRSF" id="PIRSF002450">
    <property type="entry name" value="K+_transpter_TRK"/>
    <property type="match status" value="1"/>
</dbReference>
<feature type="compositionally biased region" description="Basic and acidic residues" evidence="11">
    <location>
        <begin position="254"/>
        <end position="266"/>
    </location>
</feature>
<evidence type="ECO:0000313" key="12">
    <source>
        <dbReference type="EMBL" id="KAF2768771.1"/>
    </source>
</evidence>
<evidence type="ECO:0000256" key="5">
    <source>
        <dbReference type="ARBA" id="ARBA00022692"/>
    </source>
</evidence>
<sequence length="875" mass="98902">MVFEPIKEAARWVRACFSRRLSKPHFNFITVHYMYMVGMSLATAVILYGNGTLGLTFTNALFFAAGSATQSGLNPVNVNDLYLYQQVTTMLVACVCNPIFINTTVVFVRLYWFDRRFKDFTRQIRSERQSRTQTMSRAKSTAVADTDPSRLEQGVAGRIITVLHETTRPNGMSDDKSQAHEDSYLGLPARLSRDIVWADEVSTPNVGDLQSPRLERVPEVVPVQTREEENKHIQFVEKQKRNAQNPGGALRIPGPRDFDRGEVPKEVDDEQELGRPQTRNSDAPPSPSLLRRKLSWGRPRSADMSNGDDHTKRAIKINEPEHPGHHKTDDDDTAEFEPDDGSLFQRALSKVKNGLHVPNRSLNISQGRRSIAKTLTSLTTKDKDTDPMPYLSWHATLGRNSAFIGLNEKQREELGGIEYRALKTLATILICYFVGFHLLGMVILLPWILHSEHWNAIVRSDGINPVWWGFYTPASMFNDLGFTLTPDSMNSFQQSTVALLLGSFLIIIGNTGFPCMLRFVIWVASLCTKTGTPLWEEFRFLLDHPRRCFTLLFPSKATWWLFWVLVLLNGIDLIFFIILDLNDSIVTSLPPGYRVLDGWFQATSTRTAGFSCVNLYYLHPAIQVSYLIMMYISVFPIAISVRRTNVYEEKSLGIWGGEEDPEEGDKSFVGQHLRRQLSFDLWYVFLGFFIIAIVEGRRLSNTNDYAFTMFSVLFEIVSAYGTVGLSLGYPNVDTSFSAQFHVLSKLVIIAMMIRGRHRGLPYALDRAILLPSENLHKKDEAIGATTSRRPSMPPDQTGDWRKDAELDHVGLPRQHTIEDRPVSREMRRGSAATTSGMDGSKDVEVPRKRKHERSRSLGVVASSLLSAGPTSSRYE</sequence>
<dbReference type="Proteomes" id="UP000799436">
    <property type="component" value="Unassembled WGS sequence"/>
</dbReference>
<feature type="compositionally biased region" description="Basic and acidic residues" evidence="11">
    <location>
        <begin position="798"/>
        <end position="828"/>
    </location>
</feature>
<keyword evidence="4 10" id="KW-0633">Potassium transport</keyword>
<keyword evidence="3 10" id="KW-0813">Transport</keyword>
<dbReference type="InterPro" id="IPR051143">
    <property type="entry name" value="TrkH_K-transport"/>
</dbReference>
<feature type="region of interest" description="Disordered" evidence="11">
    <location>
        <begin position="128"/>
        <end position="147"/>
    </location>
</feature>
<protein>
    <recommendedName>
        <fullName evidence="10">Potassium transport protein</fullName>
    </recommendedName>
</protein>
<feature type="region of interest" description="Disordered" evidence="11">
    <location>
        <begin position="221"/>
        <end position="339"/>
    </location>
</feature>
<dbReference type="InterPro" id="IPR004773">
    <property type="entry name" value="K/Na_transp_Trk1/HKT1"/>
</dbReference>
<accession>A0A6G1L757</accession>
<reference evidence="12" key="1">
    <citation type="journal article" date="2020" name="Stud. Mycol.">
        <title>101 Dothideomycetes genomes: a test case for predicting lifestyles and emergence of pathogens.</title>
        <authorList>
            <person name="Haridas S."/>
            <person name="Albert R."/>
            <person name="Binder M."/>
            <person name="Bloem J."/>
            <person name="Labutti K."/>
            <person name="Salamov A."/>
            <person name="Andreopoulos B."/>
            <person name="Baker S."/>
            <person name="Barry K."/>
            <person name="Bills G."/>
            <person name="Bluhm B."/>
            <person name="Cannon C."/>
            <person name="Castanera R."/>
            <person name="Culley D."/>
            <person name="Daum C."/>
            <person name="Ezra D."/>
            <person name="Gonzalez J."/>
            <person name="Henrissat B."/>
            <person name="Kuo A."/>
            <person name="Liang C."/>
            <person name="Lipzen A."/>
            <person name="Lutzoni F."/>
            <person name="Magnuson J."/>
            <person name="Mondo S."/>
            <person name="Nolan M."/>
            <person name="Ohm R."/>
            <person name="Pangilinan J."/>
            <person name="Park H.-J."/>
            <person name="Ramirez L."/>
            <person name="Alfaro M."/>
            <person name="Sun H."/>
            <person name="Tritt A."/>
            <person name="Yoshinaga Y."/>
            <person name="Zwiers L.-H."/>
            <person name="Turgeon B."/>
            <person name="Goodwin S."/>
            <person name="Spatafora J."/>
            <person name="Crous P."/>
            <person name="Grigoriev I."/>
        </authorList>
    </citation>
    <scope>NUCLEOTIDE SEQUENCE</scope>
    <source>
        <strain evidence="12">CBS 116005</strain>
    </source>
</reference>
<keyword evidence="5 10" id="KW-0812">Transmembrane</keyword>